<dbReference type="OrthoDB" id="3700744at2"/>
<proteinExistence type="predicted"/>
<keyword evidence="2" id="KW-1185">Reference proteome</keyword>
<name>I0UXE4_9PSEU</name>
<reference evidence="1 2" key="1">
    <citation type="submission" date="2012-01" db="EMBL/GenBank/DDBJ databases">
        <title>Improved High-Quality Draft sequence of Saccharomonospora xinjiangensis XJ-54.</title>
        <authorList>
            <consortium name="US DOE Joint Genome Institute"/>
            <person name="Lucas S."/>
            <person name="Han J."/>
            <person name="Lapidus A."/>
            <person name="Cheng J.-F."/>
            <person name="Goodwin L."/>
            <person name="Pitluck S."/>
            <person name="Peters L."/>
            <person name="Mikhailova N."/>
            <person name="Teshima H."/>
            <person name="Detter J.C."/>
            <person name="Han C."/>
            <person name="Tapia R."/>
            <person name="Land M."/>
            <person name="Hauser L."/>
            <person name="Kyrpides N."/>
            <person name="Ivanova N."/>
            <person name="Pagani I."/>
            <person name="Brambilla E.-M."/>
            <person name="Klenk H.-P."/>
            <person name="Woyke T."/>
        </authorList>
    </citation>
    <scope>NUCLEOTIDE SEQUENCE [LARGE SCALE GENOMIC DNA]</scope>
    <source>
        <strain evidence="1 2">XJ-54</strain>
    </source>
</reference>
<evidence type="ECO:0000313" key="2">
    <source>
        <dbReference type="Proteomes" id="UP000004691"/>
    </source>
</evidence>
<evidence type="ECO:0000313" key="1">
    <source>
        <dbReference type="EMBL" id="EID52547.1"/>
    </source>
</evidence>
<dbReference type="EMBL" id="JH636049">
    <property type="protein sequence ID" value="EID52547.1"/>
    <property type="molecule type" value="Genomic_DNA"/>
</dbReference>
<gene>
    <name evidence="1" type="ORF">SacxiDRAFT_0266</name>
</gene>
<dbReference type="RefSeq" id="WP_006236645.1">
    <property type="nucleotide sequence ID" value="NZ_JH636049.1"/>
</dbReference>
<organism evidence="1 2">
    <name type="scientific">Saccharomonospora xinjiangensis XJ-54</name>
    <dbReference type="NCBI Taxonomy" id="882086"/>
    <lineage>
        <taxon>Bacteria</taxon>
        <taxon>Bacillati</taxon>
        <taxon>Actinomycetota</taxon>
        <taxon>Actinomycetes</taxon>
        <taxon>Pseudonocardiales</taxon>
        <taxon>Pseudonocardiaceae</taxon>
        <taxon>Saccharomonospora</taxon>
    </lineage>
</organism>
<dbReference type="HOGENOM" id="CLU_1460285_0_0_11"/>
<dbReference type="AlphaFoldDB" id="I0UXE4"/>
<dbReference type="Proteomes" id="UP000004691">
    <property type="component" value="Unassembled WGS sequence"/>
</dbReference>
<accession>I0UXE4</accession>
<dbReference type="eggNOG" id="ENOG50320Y8">
    <property type="taxonomic scope" value="Bacteria"/>
</dbReference>
<dbReference type="STRING" id="882086.SacxiDRAFT_0266"/>
<sequence>MSRLSEHVGDVLDDVRHLRRRFATTAPRAWDPSTAAAELSVQVGHLALCLLRDHGADVTGLEDPRRPLEDVGDELADIVLAALSITVLARCEPIGCAEPPRAETALDAFLRLLVAAGTLSEAALVEHHYRHRPEGSPPSLPEAAGAVVAACDVLADQLGLDLIGEFRAMVADACSFLDQREGNVS</sequence>
<protein>
    <submittedName>
        <fullName evidence="1">Uncharacterized protein</fullName>
    </submittedName>
</protein>